<dbReference type="AlphaFoldDB" id="A0A371NBG5"/>
<reference evidence="2 3" key="1">
    <citation type="submission" date="2018-07" db="EMBL/GenBank/DDBJ databases">
        <title>Genomic Encyclopedia of Type Strains, Phase IV (KMG-IV): sequencing the most valuable type-strain genomes for metagenomic binning, comparative biology and taxonomic classification.</title>
        <authorList>
            <person name="Goeker M."/>
        </authorList>
    </citation>
    <scope>NUCLEOTIDE SEQUENCE [LARGE SCALE GENOMIC DNA]</scope>
    <source>
        <strain evidence="2 3">DSM 7466</strain>
    </source>
</reference>
<keyword evidence="1" id="KW-1133">Transmembrane helix</keyword>
<protein>
    <submittedName>
        <fullName evidence="2">Uncharacterized protein</fullName>
    </submittedName>
</protein>
<evidence type="ECO:0000313" key="2">
    <source>
        <dbReference type="EMBL" id="REE26346.1"/>
    </source>
</evidence>
<proteinExistence type="predicted"/>
<dbReference type="RefSeq" id="WP_158296338.1">
    <property type="nucleotide sequence ID" value="NZ_QREL01000002.1"/>
</dbReference>
<name>A0A371NBG5_9EURY</name>
<evidence type="ECO:0000256" key="1">
    <source>
        <dbReference type="SAM" id="Phobius"/>
    </source>
</evidence>
<dbReference type="EMBL" id="QREL01000002">
    <property type="protein sequence ID" value="REE26346.1"/>
    <property type="molecule type" value="Genomic_DNA"/>
</dbReference>
<sequence length="55" mass="5934">MHSLRKSNSIWRRLGHLAVVVDVRSCLIISMVLMALLWGVISVAAGGNSNYPAGI</sequence>
<feature type="transmembrane region" description="Helical" evidence="1">
    <location>
        <begin position="21"/>
        <end position="41"/>
    </location>
</feature>
<dbReference type="Proteomes" id="UP000256864">
    <property type="component" value="Unassembled WGS sequence"/>
</dbReference>
<comment type="caution">
    <text evidence="2">The sequence shown here is derived from an EMBL/GenBank/DDBJ whole genome shotgun (WGS) entry which is preliminary data.</text>
</comment>
<organism evidence="2 3">
    <name type="scientific">Methanothermobacter defluvii</name>
    <dbReference type="NCBI Taxonomy" id="49339"/>
    <lineage>
        <taxon>Archaea</taxon>
        <taxon>Methanobacteriati</taxon>
        <taxon>Methanobacteriota</taxon>
        <taxon>Methanomada group</taxon>
        <taxon>Methanobacteria</taxon>
        <taxon>Methanobacteriales</taxon>
        <taxon>Methanobacteriaceae</taxon>
        <taxon>Methanothermobacter</taxon>
    </lineage>
</organism>
<dbReference type="GeneID" id="82298032"/>
<gene>
    <name evidence="2" type="ORF">C7452_1308</name>
</gene>
<keyword evidence="3" id="KW-1185">Reference proteome</keyword>
<accession>A0A371NBG5</accession>
<evidence type="ECO:0000313" key="3">
    <source>
        <dbReference type="Proteomes" id="UP000256864"/>
    </source>
</evidence>
<keyword evidence="1" id="KW-0472">Membrane</keyword>
<keyword evidence="1" id="KW-0812">Transmembrane</keyword>